<keyword evidence="2" id="KW-0150">Chloroplast</keyword>
<dbReference type="PANTHER" id="PTHR34800:SF1">
    <property type="entry name" value="TETRAPYRROLE-BINDING PROTEIN, CHLOROPLASTIC"/>
    <property type="match status" value="1"/>
</dbReference>
<sequence length="224" mass="26159">MQLESNDFDSNNRQLELIEQIVKQDSEDLLLDVLIDRCILKKKLPTSLDGIIFEILRKSSNQNTINKLNSYFCDGLVELQSYLKLDFQPLQKLLISQNFKEADALTQVQLCQLAGLDSSDRKWLYFTDIAILPLEDLCTLDILWSIYSRGKFGLSVQRKIWLSNNCDWEKLWNKIGWENNGIPLRYPHDFTWSINAPRGHLPLFNQLRGVRVLSALFNHTMWKP</sequence>
<dbReference type="EMBL" id="MT117916">
    <property type="protein sequence ID" value="QJH88206.1"/>
    <property type="molecule type" value="Genomic_DNA"/>
</dbReference>
<dbReference type="GO" id="GO:0046906">
    <property type="term" value="F:tetrapyrrole binding"/>
    <property type="evidence" value="ECO:0007669"/>
    <property type="project" value="TreeGrafter"/>
</dbReference>
<reference evidence="2" key="1">
    <citation type="journal article" date="2020" name="J. Phycol.">
        <title>The Organelle Genomes in the Photosynthetic Red Algal Parasite Pterocladiophila hemisphaerica (Florideophyceae, Rhodophyta) Have Elevated Substitution Rates and Extreme Gene Loss in the Plastid Genome.</title>
        <authorList>
            <person name="Preuss M."/>
            <person name="Verbruggen H."/>
            <person name="Zuccarello G.C."/>
        </authorList>
    </citation>
    <scope>NUCLEOTIDE SEQUENCE</scope>
</reference>
<geneLocation type="chloroplast" evidence="2"/>
<keyword evidence="2" id="KW-0934">Plastid</keyword>
<accession>A0A6M3WVM8</accession>
<dbReference type="Gene3D" id="1.25.40.620">
    <property type="match status" value="1"/>
</dbReference>
<dbReference type="PANTHER" id="PTHR34800">
    <property type="entry name" value="TETRAPYRROLE-BINDING PROTEIN, CHLOROPLASTIC"/>
    <property type="match status" value="1"/>
</dbReference>
<dbReference type="SUPFAM" id="SSF140869">
    <property type="entry name" value="GUN4-like"/>
    <property type="match status" value="1"/>
</dbReference>
<protein>
    <submittedName>
        <fullName evidence="2">Ycf53</fullName>
    </submittedName>
</protein>
<name>A0A6M3WVM8_PTELU</name>
<evidence type="ECO:0000313" key="2">
    <source>
        <dbReference type="EMBL" id="QJH88206.1"/>
    </source>
</evidence>
<gene>
    <name evidence="2" type="primary">ycf53</name>
</gene>
<evidence type="ECO:0000259" key="1">
    <source>
        <dbReference type="Pfam" id="PF05419"/>
    </source>
</evidence>
<feature type="domain" description="GUN4-like" evidence="1">
    <location>
        <begin position="83"/>
        <end position="219"/>
    </location>
</feature>
<dbReference type="CDD" id="cd16383">
    <property type="entry name" value="GUN4"/>
    <property type="match status" value="1"/>
</dbReference>
<organism evidence="2">
    <name type="scientific">Pterocladia lucida</name>
    <name type="common">Red seaweed</name>
    <name type="synonym">Fucus lucidus</name>
    <dbReference type="NCBI Taxonomy" id="31408"/>
    <lineage>
        <taxon>Eukaryota</taxon>
        <taxon>Rhodophyta</taxon>
        <taxon>Florideophyceae</taxon>
        <taxon>Rhodymeniophycidae</taxon>
        <taxon>Gelidiales</taxon>
        <taxon>Pterocladiaceae</taxon>
        <taxon>Pterocladia</taxon>
    </lineage>
</organism>
<proteinExistence type="predicted"/>
<dbReference type="AlphaFoldDB" id="A0A6M3WVM8"/>
<dbReference type="InterPro" id="IPR008629">
    <property type="entry name" value="GUN4-like"/>
</dbReference>
<dbReference type="InterPro" id="IPR037215">
    <property type="entry name" value="GUN4-like_sf"/>
</dbReference>
<dbReference type="Pfam" id="PF05419">
    <property type="entry name" value="GUN4"/>
    <property type="match status" value="1"/>
</dbReference>
<dbReference type="Gene3D" id="1.10.10.1770">
    <property type="entry name" value="Gun4-like"/>
    <property type="match status" value="1"/>
</dbReference>